<feature type="transmembrane region" description="Helical" evidence="9">
    <location>
        <begin position="247"/>
        <end position="265"/>
    </location>
</feature>
<dbReference type="AlphaFoldDB" id="A0A7R8UKS5"/>
<comment type="catalytic activity">
    <reaction evidence="8 9">
        <text>a di-trans,poly-cis-dolichal + NADP(+) = a di-trans,poly-cis-polyprenal + NADPH + H(+)</text>
        <dbReference type="Rhea" id="RHEA:80727"/>
        <dbReference type="Rhea" id="RHEA-COMP:19536"/>
        <dbReference type="Rhea" id="RHEA-COMP:19537"/>
        <dbReference type="ChEBI" id="CHEBI:15378"/>
        <dbReference type="ChEBI" id="CHEBI:57783"/>
        <dbReference type="ChEBI" id="CHEBI:58349"/>
        <dbReference type="ChEBI" id="CHEBI:231623"/>
        <dbReference type="ChEBI" id="CHEBI:231637"/>
        <dbReference type="EC" id="1.3.1.94"/>
    </reaction>
    <physiologicalReaction direction="right-to-left" evidence="8 9">
        <dbReference type="Rhea" id="RHEA:80729"/>
    </physiologicalReaction>
</comment>
<dbReference type="PANTHER" id="PTHR14624">
    <property type="entry name" value="DFG10 PROTEIN"/>
    <property type="match status" value="1"/>
</dbReference>
<dbReference type="OMA" id="RFYETNF"/>
<evidence type="ECO:0000256" key="1">
    <source>
        <dbReference type="ARBA" id="ARBA00004127"/>
    </source>
</evidence>
<organism evidence="11 12">
    <name type="scientific">Hermetia illucens</name>
    <name type="common">Black soldier fly</name>
    <dbReference type="NCBI Taxonomy" id="343691"/>
    <lineage>
        <taxon>Eukaryota</taxon>
        <taxon>Metazoa</taxon>
        <taxon>Ecdysozoa</taxon>
        <taxon>Arthropoda</taxon>
        <taxon>Hexapoda</taxon>
        <taxon>Insecta</taxon>
        <taxon>Pterygota</taxon>
        <taxon>Neoptera</taxon>
        <taxon>Endopterygota</taxon>
        <taxon>Diptera</taxon>
        <taxon>Brachycera</taxon>
        <taxon>Stratiomyomorpha</taxon>
        <taxon>Stratiomyidae</taxon>
        <taxon>Hermetiinae</taxon>
        <taxon>Hermetia</taxon>
    </lineage>
</organism>
<feature type="transmembrane region" description="Helical" evidence="9">
    <location>
        <begin position="156"/>
        <end position="177"/>
    </location>
</feature>
<proteinExistence type="inferred from homology"/>
<comment type="function">
    <text evidence="9">Plays a key role in early steps of protein N-linked glycosylation by being involved in the conversion of polyprenol into dolichol. Acts as a polyprenal reductase that mediates the reduction of polyprenal into dolichal in a NADP-dependent mechanism. Dolichols are required for the synthesis of dolichol-linked monosaccharides and the oligosaccharide precursor used for N-glycosylation.</text>
</comment>
<dbReference type="EC" id="1.3.1.94" evidence="2 9"/>
<dbReference type="InParanoid" id="A0A7R8UKS5"/>
<evidence type="ECO:0000256" key="2">
    <source>
        <dbReference type="ARBA" id="ARBA00012522"/>
    </source>
</evidence>
<feature type="transmembrane region" description="Helical" evidence="9">
    <location>
        <begin position="64"/>
        <end position="83"/>
    </location>
</feature>
<dbReference type="Pfam" id="PF02544">
    <property type="entry name" value="Steroid_dh"/>
    <property type="match status" value="1"/>
</dbReference>
<evidence type="ECO:0000256" key="4">
    <source>
        <dbReference type="ARBA" id="ARBA00022989"/>
    </source>
</evidence>
<dbReference type="FunCoup" id="A0A7R8UKS5">
    <property type="interactions" value="1040"/>
</dbReference>
<dbReference type="InterPro" id="IPR039698">
    <property type="entry name" value="Dfg10/SRD5A3"/>
</dbReference>
<dbReference type="OrthoDB" id="5788137at2759"/>
<keyword evidence="9" id="KW-0521">NADP</keyword>
<keyword evidence="9" id="KW-0560">Oxidoreductase</keyword>
<evidence type="ECO:0000259" key="10">
    <source>
        <dbReference type="Pfam" id="PF02544"/>
    </source>
</evidence>
<dbReference type="GO" id="GO:0160198">
    <property type="term" value="F:polyprenal reductase activity"/>
    <property type="evidence" value="ECO:0007669"/>
    <property type="project" value="UniProtKB-EC"/>
</dbReference>
<evidence type="ECO:0000313" key="12">
    <source>
        <dbReference type="Proteomes" id="UP000594454"/>
    </source>
</evidence>
<evidence type="ECO:0000256" key="8">
    <source>
        <dbReference type="ARBA" id="ARBA00049427"/>
    </source>
</evidence>
<evidence type="ECO:0000256" key="6">
    <source>
        <dbReference type="ARBA" id="ARBA00046320"/>
    </source>
</evidence>
<keyword evidence="12" id="KW-1185">Reference proteome</keyword>
<keyword evidence="4 9" id="KW-1133">Transmembrane helix</keyword>
<comment type="similarity">
    <text evidence="6 9">Belongs to the steroid 5-alpha reductase family. Polyprenal reductase subfamily.</text>
</comment>
<dbReference type="PANTHER" id="PTHR14624:SF0">
    <property type="entry name" value="POLYPRENOL REDUCTASE"/>
    <property type="match status" value="1"/>
</dbReference>
<dbReference type="GO" id="GO:0005789">
    <property type="term" value="C:endoplasmic reticulum membrane"/>
    <property type="evidence" value="ECO:0007669"/>
    <property type="project" value="UniProtKB-SubCell"/>
</dbReference>
<evidence type="ECO:0000256" key="5">
    <source>
        <dbReference type="ARBA" id="ARBA00023136"/>
    </source>
</evidence>
<evidence type="ECO:0000256" key="7">
    <source>
        <dbReference type="ARBA" id="ARBA00047186"/>
    </source>
</evidence>
<reference evidence="11 12" key="1">
    <citation type="submission" date="2020-11" db="EMBL/GenBank/DDBJ databases">
        <authorList>
            <person name="Wallbank WR R."/>
            <person name="Pardo Diaz C."/>
            <person name="Kozak K."/>
            <person name="Martin S."/>
            <person name="Jiggins C."/>
            <person name="Moest M."/>
            <person name="Warren A I."/>
            <person name="Generalovic N T."/>
            <person name="Byers J.R.P. K."/>
            <person name="Montejo-Kovacevich G."/>
            <person name="Yen C E."/>
        </authorList>
    </citation>
    <scope>NUCLEOTIDE SEQUENCE [LARGE SCALE GENOMIC DNA]</scope>
</reference>
<comment type="subcellular location">
    <subcellularLocation>
        <location evidence="1">Endomembrane system</location>
        <topology evidence="1">Multi-pass membrane protein</topology>
    </subcellularLocation>
    <subcellularLocation>
        <location evidence="9">Endoplasmic reticulum membrane</location>
    </subcellularLocation>
</comment>
<dbReference type="EMBL" id="LR899010">
    <property type="protein sequence ID" value="CAD7082377.1"/>
    <property type="molecule type" value="Genomic_DNA"/>
</dbReference>
<dbReference type="GO" id="GO:0003865">
    <property type="term" value="F:3-oxo-5-alpha-steroid 4-dehydrogenase activity"/>
    <property type="evidence" value="ECO:0007669"/>
    <property type="project" value="TreeGrafter"/>
</dbReference>
<dbReference type="PROSITE" id="PS50244">
    <property type="entry name" value="S5A_REDUCTASE"/>
    <property type="match status" value="1"/>
</dbReference>
<dbReference type="Proteomes" id="UP000594454">
    <property type="component" value="Chromosome 2"/>
</dbReference>
<protein>
    <recommendedName>
        <fullName evidence="7 9">Polyprenal reductase</fullName>
        <ecNumber evidence="2 9">1.3.1.94</ecNumber>
    </recommendedName>
</protein>
<evidence type="ECO:0000313" key="11">
    <source>
        <dbReference type="EMBL" id="CAD7082377.1"/>
    </source>
</evidence>
<comment type="pathway">
    <text evidence="9">Protein modification; protein glycosylation.</text>
</comment>
<keyword evidence="5 9" id="KW-0472">Membrane</keyword>
<gene>
    <name evidence="11" type="ORF">HERILL_LOCUS5412</name>
</gene>
<dbReference type="UniPathway" id="UPA00378"/>
<dbReference type="InterPro" id="IPR001104">
    <property type="entry name" value="3-oxo-5_a-steroid_4-DH_C"/>
</dbReference>
<name>A0A7R8UKS5_HERIL</name>
<keyword evidence="9" id="KW-0256">Endoplasmic reticulum</keyword>
<sequence length="309" mass="35742">MWAINFLNFIFISFILVIVIFGALINFLEPYLPTIIKQSFRYGKMSYKGDQSRITSLLEIPKSWFKHFYVFSLIWSIAAVALAARCYLVSLQSAPTVVLWFLDIVTGSKERQVEVDSTTCLIAVVLIFLQCARRWYETHFIQIFSSKSKINLSHYLVGYFHYFASITGIIANAEGFVRGSNARPVKITDLNILGIVAVMLFLYSWLQQYLSNLTLVNLRKSKDGKVVTEDHLMPQGGWFEDVSSPHMLFEVLMYVALMLLMPYSVTMRYAALWVLSNQVETAWLTHKWYQQTFGSKYPKRRKAIFPKIL</sequence>
<dbReference type="GO" id="GO:0006488">
    <property type="term" value="P:dolichol-linked oligosaccharide biosynthetic process"/>
    <property type="evidence" value="ECO:0007669"/>
    <property type="project" value="UniProtKB-UniRule"/>
</dbReference>
<dbReference type="GO" id="GO:0016095">
    <property type="term" value="P:polyprenol catabolic process"/>
    <property type="evidence" value="ECO:0007669"/>
    <property type="project" value="UniProtKB-UniRule"/>
</dbReference>
<dbReference type="GO" id="GO:0102389">
    <property type="term" value="F:polyprenol reductase activity"/>
    <property type="evidence" value="ECO:0007669"/>
    <property type="project" value="UniProtKB-UniRule"/>
</dbReference>
<feature type="domain" description="3-oxo-5-alpha-steroid 4-dehydrogenase C-terminal" evidence="10">
    <location>
        <begin position="195"/>
        <end position="309"/>
    </location>
</feature>
<evidence type="ECO:0000256" key="9">
    <source>
        <dbReference type="RuleBase" id="RU367081"/>
    </source>
</evidence>
<evidence type="ECO:0000256" key="3">
    <source>
        <dbReference type="ARBA" id="ARBA00022692"/>
    </source>
</evidence>
<feature type="transmembrane region" description="Helical" evidence="9">
    <location>
        <begin position="189"/>
        <end position="206"/>
    </location>
</feature>
<keyword evidence="3 9" id="KW-0812">Transmembrane</keyword>
<feature type="transmembrane region" description="Helical" evidence="9">
    <location>
        <begin position="6"/>
        <end position="28"/>
    </location>
</feature>
<accession>A0A7R8UKS5</accession>